<dbReference type="Proteomes" id="UP000002964">
    <property type="component" value="Unassembled WGS sequence"/>
</dbReference>
<dbReference type="RefSeq" id="WP_009146517.1">
    <property type="nucleotide sequence ID" value="NZ_CP121471.1"/>
</dbReference>
<organism evidence="2 3">
    <name type="scientific">Thiorhodovibrio frisius</name>
    <dbReference type="NCBI Taxonomy" id="631362"/>
    <lineage>
        <taxon>Bacteria</taxon>
        <taxon>Pseudomonadati</taxon>
        <taxon>Pseudomonadota</taxon>
        <taxon>Gammaproteobacteria</taxon>
        <taxon>Chromatiales</taxon>
        <taxon>Chromatiaceae</taxon>
        <taxon>Thiorhodovibrio</taxon>
    </lineage>
</organism>
<dbReference type="STRING" id="631362.Thi970DRAFT_00028"/>
<keyword evidence="1" id="KW-0732">Signal</keyword>
<reference evidence="2 3" key="2">
    <citation type="submission" date="2011-11" db="EMBL/GenBank/DDBJ databases">
        <authorList>
            <consortium name="US DOE Joint Genome Institute"/>
            <person name="Lucas S."/>
            <person name="Han J."/>
            <person name="Lapidus A."/>
            <person name="Cheng J.-F."/>
            <person name="Goodwin L."/>
            <person name="Pitluck S."/>
            <person name="Peters L."/>
            <person name="Ovchinnikova G."/>
            <person name="Zhang X."/>
            <person name="Detter J.C."/>
            <person name="Han C."/>
            <person name="Tapia R."/>
            <person name="Land M."/>
            <person name="Hauser L."/>
            <person name="Kyrpides N."/>
            <person name="Ivanova N."/>
            <person name="Pagani I."/>
            <person name="Vogl K."/>
            <person name="Liu Z."/>
            <person name="Overmann J."/>
            <person name="Frigaard N.-U."/>
            <person name="Bryant D."/>
            <person name="Woyke T."/>
        </authorList>
    </citation>
    <scope>NUCLEOTIDE SEQUENCE [LARGE SCALE GENOMIC DNA]</scope>
    <source>
        <strain evidence="2 3">970</strain>
    </source>
</reference>
<dbReference type="eggNOG" id="ENOG503143E">
    <property type="taxonomic scope" value="Bacteria"/>
</dbReference>
<proteinExistence type="predicted"/>
<feature type="chain" id="PRO_5003617331" description="Phospholipase A2" evidence="1">
    <location>
        <begin position="27"/>
        <end position="209"/>
    </location>
</feature>
<evidence type="ECO:0008006" key="4">
    <source>
        <dbReference type="Google" id="ProtNLM"/>
    </source>
</evidence>
<protein>
    <recommendedName>
        <fullName evidence="4">Phospholipase A2</fullName>
    </recommendedName>
</protein>
<reference evidence="3" key="1">
    <citation type="submission" date="2011-06" db="EMBL/GenBank/DDBJ databases">
        <authorList>
            <consortium name="US DOE Joint Genome Institute (JGI-PGF)"/>
            <person name="Lucas S."/>
            <person name="Han J."/>
            <person name="Lapidus A."/>
            <person name="Cheng J.-F."/>
            <person name="Goodwin L."/>
            <person name="Pitluck S."/>
            <person name="Peters L."/>
            <person name="Land M.L."/>
            <person name="Hauser L."/>
            <person name="Vogl K."/>
            <person name="Liu Z."/>
            <person name="Overmann J."/>
            <person name="Frigaard N.-U."/>
            <person name="Bryant D.A."/>
            <person name="Woyke T.J."/>
        </authorList>
    </citation>
    <scope>NUCLEOTIDE SEQUENCE [LARGE SCALE GENOMIC DNA]</scope>
    <source>
        <strain evidence="3">970</strain>
    </source>
</reference>
<feature type="signal peptide" evidence="1">
    <location>
        <begin position="1"/>
        <end position="26"/>
    </location>
</feature>
<dbReference type="HOGENOM" id="CLU_1314903_0_0_6"/>
<evidence type="ECO:0000313" key="2">
    <source>
        <dbReference type="EMBL" id="EIC23894.1"/>
    </source>
</evidence>
<gene>
    <name evidence="2" type="ORF">Thi970DRAFT_00028</name>
</gene>
<dbReference type="OrthoDB" id="7855474at2"/>
<evidence type="ECO:0000313" key="3">
    <source>
        <dbReference type="Proteomes" id="UP000002964"/>
    </source>
</evidence>
<keyword evidence="3" id="KW-1185">Reference proteome</keyword>
<sequence>MIAMQTRFDKPRVRCAAALVTSFALAASGPTEVRADSDLGATVSDIEQAFELSQHERLRRLATFRQDHLAPFVSDGCSGGLSAIWTQLSEWLPAFLAIHDDRPPWESCCIAHDRAYHAGGLEEPSAQASFDARLRADQVLRACVIETAPNRAAALAAHYGLRHEQVEQLYALIADLMYRSVRLGGGPCTGLPWRWGYGLPDCGLLSPPD</sequence>
<dbReference type="EMBL" id="JH603163">
    <property type="protein sequence ID" value="EIC23894.1"/>
    <property type="molecule type" value="Genomic_DNA"/>
</dbReference>
<accession>H8YVF4</accession>
<evidence type="ECO:0000256" key="1">
    <source>
        <dbReference type="SAM" id="SignalP"/>
    </source>
</evidence>
<dbReference type="AlphaFoldDB" id="H8YVF4"/>
<name>H8YVF4_9GAMM</name>